<evidence type="ECO:0000313" key="2">
    <source>
        <dbReference type="Proteomes" id="UP000585363"/>
    </source>
</evidence>
<reference evidence="1 2" key="2">
    <citation type="submission" date="2020-06" db="EMBL/GenBank/DDBJ databases">
        <title>Polyphasic characterization of a Rahnella strain isolated from tree sap.</title>
        <authorList>
            <person name="Kim I.S."/>
        </authorList>
    </citation>
    <scope>NUCLEOTIDE SEQUENCE [LARGE SCALE GENOMIC DNA]</scope>
    <source>
        <strain evidence="1 2">SAP-1</strain>
    </source>
</reference>
<organism evidence="1 2">
    <name type="scientific">Rouxiella aceris</name>
    <dbReference type="NCBI Taxonomy" id="2703884"/>
    <lineage>
        <taxon>Bacteria</taxon>
        <taxon>Pseudomonadati</taxon>
        <taxon>Pseudomonadota</taxon>
        <taxon>Gammaproteobacteria</taxon>
        <taxon>Enterobacterales</taxon>
        <taxon>Yersiniaceae</taxon>
        <taxon>Rouxiella</taxon>
    </lineage>
</organism>
<sequence length="141" mass="15202">MAIEINSLIHEVRNVCDDGCDHTAKIIDGWNCAARARSRAPATPPVRPIPVTEAAKACGAVVKIGNRPAYGKKVIMGIYRLHLSGKSNAAIAAALKMSEEKVHHLLARKTARCKDIYMQCAAQPLPTESEIMRSLAAESKA</sequence>
<protein>
    <submittedName>
        <fullName evidence="1">Uncharacterized protein</fullName>
    </submittedName>
</protein>
<proteinExistence type="predicted"/>
<dbReference type="AlphaFoldDB" id="A0A848MIB5"/>
<comment type="caution">
    <text evidence="1">The sequence shown here is derived from an EMBL/GenBank/DDBJ whole genome shotgun (WGS) entry which is preliminary data.</text>
</comment>
<gene>
    <name evidence="1" type="ORF">GW590_08380</name>
</gene>
<reference evidence="1 2" key="1">
    <citation type="submission" date="2020-01" db="EMBL/GenBank/DDBJ databases">
        <authorList>
            <person name="Lee S.D."/>
        </authorList>
    </citation>
    <scope>NUCLEOTIDE SEQUENCE [LARGE SCALE GENOMIC DNA]</scope>
    <source>
        <strain evidence="1 2">SAP-1</strain>
    </source>
</reference>
<evidence type="ECO:0000313" key="1">
    <source>
        <dbReference type="EMBL" id="NMP26879.1"/>
    </source>
</evidence>
<name>A0A848MIB5_9GAMM</name>
<dbReference type="Proteomes" id="UP000585363">
    <property type="component" value="Unassembled WGS sequence"/>
</dbReference>
<keyword evidence="2" id="KW-1185">Reference proteome</keyword>
<dbReference type="EMBL" id="JAADJU010000004">
    <property type="protein sequence ID" value="NMP26879.1"/>
    <property type="molecule type" value="Genomic_DNA"/>
</dbReference>
<dbReference type="RefSeq" id="WP_169402585.1">
    <property type="nucleotide sequence ID" value="NZ_JAADJU010000004.1"/>
</dbReference>
<accession>A0A848MIB5</accession>